<dbReference type="EMBL" id="JBIAMX010000005">
    <property type="protein sequence ID" value="MFF0543430.1"/>
    <property type="molecule type" value="Genomic_DNA"/>
</dbReference>
<evidence type="ECO:0000313" key="2">
    <source>
        <dbReference type="EMBL" id="MFF0543430.1"/>
    </source>
</evidence>
<accession>A0ABW6PLY1</accession>
<evidence type="ECO:0000313" key="3">
    <source>
        <dbReference type="Proteomes" id="UP001601444"/>
    </source>
</evidence>
<sequence>MTAQPRANGGPALPRRAVLGLGAAALLGGAFVGCGADGGDSETTDDPDPQEIAVRAFVFGYPLVLHDATRSMGSTINTLDHSVLPGPLDRARSGSTPTCSPPRASSTSAASRWCSRCPRWNRGGSGCSR</sequence>
<dbReference type="RefSeq" id="WP_387700062.1">
    <property type="nucleotide sequence ID" value="NZ_JBIAMX010000005.1"/>
</dbReference>
<evidence type="ECO:0000256" key="1">
    <source>
        <dbReference type="SAM" id="MobiDB-lite"/>
    </source>
</evidence>
<keyword evidence="3" id="KW-1185">Reference proteome</keyword>
<proteinExistence type="predicted"/>
<organism evidence="2 3">
    <name type="scientific">Nocardia thailandica</name>
    <dbReference type="NCBI Taxonomy" id="257275"/>
    <lineage>
        <taxon>Bacteria</taxon>
        <taxon>Bacillati</taxon>
        <taxon>Actinomycetota</taxon>
        <taxon>Actinomycetes</taxon>
        <taxon>Mycobacteriales</taxon>
        <taxon>Nocardiaceae</taxon>
        <taxon>Nocardia</taxon>
    </lineage>
</organism>
<feature type="region of interest" description="Disordered" evidence="1">
    <location>
        <begin position="87"/>
        <end position="109"/>
    </location>
</feature>
<dbReference type="PROSITE" id="PS51257">
    <property type="entry name" value="PROKAR_LIPOPROTEIN"/>
    <property type="match status" value="1"/>
</dbReference>
<reference evidence="2 3" key="1">
    <citation type="submission" date="2024-10" db="EMBL/GenBank/DDBJ databases">
        <title>The Natural Products Discovery Center: Release of the First 8490 Sequenced Strains for Exploring Actinobacteria Biosynthetic Diversity.</title>
        <authorList>
            <person name="Kalkreuter E."/>
            <person name="Kautsar S.A."/>
            <person name="Yang D."/>
            <person name="Bader C.D."/>
            <person name="Teijaro C.N."/>
            <person name="Fluegel L."/>
            <person name="Davis C.M."/>
            <person name="Simpson J.R."/>
            <person name="Lauterbach L."/>
            <person name="Steele A.D."/>
            <person name="Gui C."/>
            <person name="Meng S."/>
            <person name="Li G."/>
            <person name="Viehrig K."/>
            <person name="Ye F."/>
            <person name="Su P."/>
            <person name="Kiefer A.F."/>
            <person name="Nichols A."/>
            <person name="Cepeda A.J."/>
            <person name="Yan W."/>
            <person name="Fan B."/>
            <person name="Jiang Y."/>
            <person name="Adhikari A."/>
            <person name="Zheng C.-J."/>
            <person name="Schuster L."/>
            <person name="Cowan T.M."/>
            <person name="Smanski M.J."/>
            <person name="Chevrette M.G."/>
            <person name="De Carvalho L.P.S."/>
            <person name="Shen B."/>
        </authorList>
    </citation>
    <scope>NUCLEOTIDE SEQUENCE [LARGE SCALE GENOMIC DNA]</scope>
    <source>
        <strain evidence="2 3">NPDC004045</strain>
    </source>
</reference>
<dbReference type="Proteomes" id="UP001601444">
    <property type="component" value="Unassembled WGS sequence"/>
</dbReference>
<comment type="caution">
    <text evidence="2">The sequence shown here is derived from an EMBL/GenBank/DDBJ whole genome shotgun (WGS) entry which is preliminary data.</text>
</comment>
<gene>
    <name evidence="2" type="ORF">ACFYTF_11405</name>
</gene>
<protein>
    <submittedName>
        <fullName evidence="2">Uncharacterized protein</fullName>
    </submittedName>
</protein>
<feature type="compositionally biased region" description="Low complexity" evidence="1">
    <location>
        <begin position="95"/>
        <end position="109"/>
    </location>
</feature>
<name>A0ABW6PLY1_9NOCA</name>